<evidence type="ECO:0000313" key="1">
    <source>
        <dbReference type="EMBL" id="CCG40119.1"/>
    </source>
</evidence>
<evidence type="ECO:0000313" key="2">
    <source>
        <dbReference type="Proteomes" id="UP000004169"/>
    </source>
</evidence>
<dbReference type="RefSeq" id="WP_002726117.1">
    <property type="nucleotide sequence ID" value="NZ_CAHP01000010.1"/>
</dbReference>
<dbReference type="STRING" id="1150626.PHAMO_180088"/>
<accession>H8FP31</accession>
<dbReference type="Proteomes" id="UP000004169">
    <property type="component" value="Unassembled WGS sequence"/>
</dbReference>
<keyword evidence="2" id="KW-1185">Reference proteome</keyword>
<reference evidence="1 2" key="1">
    <citation type="journal article" date="2012" name="J. Bacteriol.">
        <title>Draft Genome Sequence of the Purple Photosynthetic Bacterium Phaeospirillum molischianum DSM120, a Particularly Versatile Bacterium.</title>
        <authorList>
            <person name="Duquesne K."/>
            <person name="Prima V."/>
            <person name="Ji B."/>
            <person name="Rouy Z."/>
            <person name="Medigue C."/>
            <person name="Talla E."/>
            <person name="Sturgis J.N."/>
        </authorList>
    </citation>
    <scope>NUCLEOTIDE SEQUENCE [LARGE SCALE GENOMIC DNA]</scope>
    <source>
        <strain evidence="2">DSM120</strain>
    </source>
</reference>
<sequence length="140" mass="15574">MVMGIWSRAFPTKEVRASLLALSIEKERISKDIFLSSAFSIVEKRVISTISELPDNVKKSITEDGFSPTDLVRIMLRNGSHDILSSGALHIYRGVLSVDGNNVHSLWTYLVNEFVKEGKMTPEEAESDRDYLAEQIASAG</sequence>
<proteinExistence type="predicted"/>
<comment type="caution">
    <text evidence="1">The sequence shown here is derived from an EMBL/GenBank/DDBJ whole genome shotgun (WGS) entry which is preliminary data.</text>
</comment>
<name>H8FP31_MAGML</name>
<organism evidence="1 2">
    <name type="scientific">Magnetospirillum molischianum DSM 120</name>
    <dbReference type="NCBI Taxonomy" id="1150626"/>
    <lineage>
        <taxon>Bacteria</taxon>
        <taxon>Pseudomonadati</taxon>
        <taxon>Pseudomonadota</taxon>
        <taxon>Alphaproteobacteria</taxon>
        <taxon>Rhodospirillales</taxon>
        <taxon>Rhodospirillaceae</taxon>
        <taxon>Magnetospirillum</taxon>
    </lineage>
</organism>
<dbReference type="EMBL" id="CAHP01000010">
    <property type="protein sequence ID" value="CCG40119.1"/>
    <property type="molecule type" value="Genomic_DNA"/>
</dbReference>
<gene>
    <name evidence="1" type="ORF">PHAMO_180088</name>
</gene>
<protein>
    <submittedName>
        <fullName evidence="1">Uncharacterized protein</fullName>
    </submittedName>
</protein>
<dbReference type="AlphaFoldDB" id="H8FP31"/>